<evidence type="ECO:0000313" key="4">
    <source>
        <dbReference type="EMBL" id="GAA4352978.1"/>
    </source>
</evidence>
<dbReference type="Pfam" id="PF00583">
    <property type="entry name" value="Acetyltransf_1"/>
    <property type="match status" value="1"/>
</dbReference>
<dbReference type="InterPro" id="IPR000182">
    <property type="entry name" value="GNAT_dom"/>
</dbReference>
<dbReference type="Proteomes" id="UP001501294">
    <property type="component" value="Unassembled WGS sequence"/>
</dbReference>
<dbReference type="InterPro" id="IPR050832">
    <property type="entry name" value="Bact_Acetyltransf"/>
</dbReference>
<dbReference type="InterPro" id="IPR016181">
    <property type="entry name" value="Acyl_CoA_acyltransferase"/>
</dbReference>
<gene>
    <name evidence="4" type="ORF">GCM10023150_21140</name>
</gene>
<evidence type="ECO:0000256" key="1">
    <source>
        <dbReference type="ARBA" id="ARBA00022679"/>
    </source>
</evidence>
<sequence length="152" mass="17302">MKIIVDDLTGPEIAELLEQHLQDMRATSPPESKHALDLAALRDHSITFWTIWDQKLLAGCIALKRLTSQHGEIKSMRTANGFARQGVASRLLDHLLQEAHNQGYQRLSLETGSMEYFKAARNLYAKHGFTECKPFADYQEDPNSIYMTKELL</sequence>
<dbReference type="EMBL" id="BAABFU010000003">
    <property type="protein sequence ID" value="GAA4352978.1"/>
    <property type="molecule type" value="Genomic_DNA"/>
</dbReference>
<dbReference type="PANTHER" id="PTHR43877:SF5">
    <property type="entry name" value="BLL8307 PROTEIN"/>
    <property type="match status" value="1"/>
</dbReference>
<organism evidence="4 5">
    <name type="scientific">Kangiella taiwanensis</name>
    <dbReference type="NCBI Taxonomy" id="1079179"/>
    <lineage>
        <taxon>Bacteria</taxon>
        <taxon>Pseudomonadati</taxon>
        <taxon>Pseudomonadota</taxon>
        <taxon>Gammaproteobacteria</taxon>
        <taxon>Kangiellales</taxon>
        <taxon>Kangiellaceae</taxon>
        <taxon>Kangiella</taxon>
    </lineage>
</organism>
<dbReference type="PANTHER" id="PTHR43877">
    <property type="entry name" value="AMINOALKYLPHOSPHONATE N-ACETYLTRANSFERASE-RELATED-RELATED"/>
    <property type="match status" value="1"/>
</dbReference>
<evidence type="ECO:0000256" key="2">
    <source>
        <dbReference type="ARBA" id="ARBA00023315"/>
    </source>
</evidence>
<dbReference type="SUPFAM" id="SSF55729">
    <property type="entry name" value="Acyl-CoA N-acyltransferases (Nat)"/>
    <property type="match status" value="1"/>
</dbReference>
<name>A0ABP8I7G6_9GAMM</name>
<keyword evidence="5" id="KW-1185">Reference proteome</keyword>
<reference evidence="5" key="1">
    <citation type="journal article" date="2019" name="Int. J. Syst. Evol. Microbiol.">
        <title>The Global Catalogue of Microorganisms (GCM) 10K type strain sequencing project: providing services to taxonomists for standard genome sequencing and annotation.</title>
        <authorList>
            <consortium name="The Broad Institute Genomics Platform"/>
            <consortium name="The Broad Institute Genome Sequencing Center for Infectious Disease"/>
            <person name="Wu L."/>
            <person name="Ma J."/>
        </authorList>
    </citation>
    <scope>NUCLEOTIDE SEQUENCE [LARGE SCALE GENOMIC DNA]</scope>
    <source>
        <strain evidence="5">JCM 17727</strain>
    </source>
</reference>
<protein>
    <submittedName>
        <fullName evidence="4">GNAT family N-acetyltransferase</fullName>
    </submittedName>
</protein>
<keyword evidence="2" id="KW-0012">Acyltransferase</keyword>
<feature type="domain" description="N-acetyltransferase" evidence="3">
    <location>
        <begin position="3"/>
        <end position="152"/>
    </location>
</feature>
<dbReference type="RefSeq" id="WP_223579288.1">
    <property type="nucleotide sequence ID" value="NZ_BAABFU010000003.1"/>
</dbReference>
<evidence type="ECO:0000259" key="3">
    <source>
        <dbReference type="PROSITE" id="PS51186"/>
    </source>
</evidence>
<evidence type="ECO:0000313" key="5">
    <source>
        <dbReference type="Proteomes" id="UP001501294"/>
    </source>
</evidence>
<comment type="caution">
    <text evidence="4">The sequence shown here is derived from an EMBL/GenBank/DDBJ whole genome shotgun (WGS) entry which is preliminary data.</text>
</comment>
<keyword evidence="1" id="KW-0808">Transferase</keyword>
<proteinExistence type="predicted"/>
<dbReference type="PROSITE" id="PS51186">
    <property type="entry name" value="GNAT"/>
    <property type="match status" value="1"/>
</dbReference>
<accession>A0ABP8I7G6</accession>
<dbReference type="CDD" id="cd04301">
    <property type="entry name" value="NAT_SF"/>
    <property type="match status" value="1"/>
</dbReference>
<dbReference type="Gene3D" id="3.40.630.30">
    <property type="match status" value="1"/>
</dbReference>